<dbReference type="Proteomes" id="UP000078284">
    <property type="component" value="Chromosome 3"/>
</dbReference>
<dbReference type="AlphaFoldDB" id="A0A178VB03"/>
<evidence type="ECO:0000259" key="2">
    <source>
        <dbReference type="Pfam" id="PF10551"/>
    </source>
</evidence>
<organism evidence="3 4">
    <name type="scientific">Arabidopsis thaliana</name>
    <name type="common">Mouse-ear cress</name>
    <dbReference type="NCBI Taxonomy" id="3702"/>
    <lineage>
        <taxon>Eukaryota</taxon>
        <taxon>Viridiplantae</taxon>
        <taxon>Streptophyta</taxon>
        <taxon>Embryophyta</taxon>
        <taxon>Tracheophyta</taxon>
        <taxon>Spermatophyta</taxon>
        <taxon>Magnoliopsida</taxon>
        <taxon>eudicotyledons</taxon>
        <taxon>Gunneridae</taxon>
        <taxon>Pentapetalae</taxon>
        <taxon>rosids</taxon>
        <taxon>malvids</taxon>
        <taxon>Brassicales</taxon>
        <taxon>Brassicaceae</taxon>
        <taxon>Camelineae</taxon>
        <taxon>Arabidopsis</taxon>
    </lineage>
</organism>
<comment type="caution">
    <text evidence="3">The sequence shown here is derived from an EMBL/GenBank/DDBJ whole genome shotgun (WGS) entry which is preliminary data.</text>
</comment>
<dbReference type="PANTHER" id="PTHR31973:SF197">
    <property type="entry name" value="SWIM-TYPE DOMAIN-CONTAINING PROTEIN"/>
    <property type="match status" value="1"/>
</dbReference>
<feature type="compositionally biased region" description="Acidic residues" evidence="1">
    <location>
        <begin position="7"/>
        <end position="38"/>
    </location>
</feature>
<evidence type="ECO:0000313" key="4">
    <source>
        <dbReference type="Proteomes" id="UP000078284"/>
    </source>
</evidence>
<gene>
    <name evidence="3" type="ordered locus">AXX17_At3g33400</name>
</gene>
<dbReference type="Pfam" id="PF10551">
    <property type="entry name" value="MULE"/>
    <property type="match status" value="1"/>
</dbReference>
<feature type="domain" description="MULE transposase" evidence="2">
    <location>
        <begin position="146"/>
        <end position="232"/>
    </location>
</feature>
<dbReference type="EMBL" id="LUHQ01000003">
    <property type="protein sequence ID" value="OAP02163.1"/>
    <property type="molecule type" value="Genomic_DNA"/>
</dbReference>
<evidence type="ECO:0000256" key="1">
    <source>
        <dbReference type="SAM" id="MobiDB-lite"/>
    </source>
</evidence>
<sequence>MRSVTEIENDSDEDDDPAYVPEDDETSYDEVVDEEADEVYPATDDSSGDEEEQAERLLRTNLLDGVFSLKQLYTNVENPIRKWMVKRFDDKHTCHPVGRYDLIRSLVVANLFLENIRRDPHMTAPEIKDEMKRRTMQGTTVEINTTTREDGVLLTPVGRDPNNQIYPIAWAVVSGENHDNWWWFIHKLKINLDLGDGEGFDVISDIHRSIINGMAVELPKVEHRACARHIYGNLKKNHKSDTLKPLFWRVASNYNEE</sequence>
<feature type="region of interest" description="Disordered" evidence="1">
    <location>
        <begin position="1"/>
        <end position="52"/>
    </location>
</feature>
<accession>A0A178VB03</accession>
<reference evidence="4" key="1">
    <citation type="journal article" date="2016" name="Proc. Natl. Acad. Sci. U.S.A.">
        <title>Chromosome-level assembly of Arabidopsis thaliana Ler reveals the extent of translocation and inversion polymorphisms.</title>
        <authorList>
            <person name="Zapata L."/>
            <person name="Ding J."/>
            <person name="Willing E.M."/>
            <person name="Hartwig B."/>
            <person name="Bezdan D."/>
            <person name="Jiao W.B."/>
            <person name="Patel V."/>
            <person name="Velikkakam James G."/>
            <person name="Koornneef M."/>
            <person name="Ossowski S."/>
            <person name="Schneeberger K."/>
        </authorList>
    </citation>
    <scope>NUCLEOTIDE SEQUENCE [LARGE SCALE GENOMIC DNA]</scope>
    <source>
        <strain evidence="4">cv. Landsberg erecta</strain>
    </source>
</reference>
<dbReference type="InterPro" id="IPR018289">
    <property type="entry name" value="MULE_transposase_dom"/>
</dbReference>
<protein>
    <recommendedName>
        <fullName evidence="2">MULE transposase domain-containing protein</fullName>
    </recommendedName>
</protein>
<dbReference type="PANTHER" id="PTHR31973">
    <property type="entry name" value="POLYPROTEIN, PUTATIVE-RELATED"/>
    <property type="match status" value="1"/>
</dbReference>
<proteinExistence type="predicted"/>
<evidence type="ECO:0000313" key="3">
    <source>
        <dbReference type="EMBL" id="OAP02163.1"/>
    </source>
</evidence>
<name>A0A178VB03_ARATH</name>